<accession>B2KC60</accession>
<dbReference type="HOGENOM" id="CLU_2166997_0_0_0"/>
<dbReference type="EMBL" id="CP001055">
    <property type="protein sequence ID" value="ACC98187.1"/>
    <property type="molecule type" value="Genomic_DNA"/>
</dbReference>
<dbReference type="PROSITE" id="PS51257">
    <property type="entry name" value="PROKAR_LIPOPROTEIN"/>
    <property type="match status" value="1"/>
</dbReference>
<feature type="signal peptide" evidence="1">
    <location>
        <begin position="1"/>
        <end position="19"/>
    </location>
</feature>
<gene>
    <name evidence="2" type="ordered locus">Emin_0632</name>
</gene>
<protein>
    <submittedName>
        <fullName evidence="2">Uncharacterized protein</fullName>
    </submittedName>
</protein>
<keyword evidence="3" id="KW-1185">Reference proteome</keyword>
<sequence>MKKIAILSVLALGSALVIACGGNKKTEAEEMPQQVVEVEEIKVQEVVVDPNKAAAEQKYIEGLRLFNAADYKGALKVWEEGEKLDPTNYDIKRGIDAAKSYLEQATAKYK</sequence>
<dbReference type="RefSeq" id="WP_012414802.1">
    <property type="nucleotide sequence ID" value="NC_010644.1"/>
</dbReference>
<evidence type="ECO:0000313" key="2">
    <source>
        <dbReference type="EMBL" id="ACC98187.1"/>
    </source>
</evidence>
<reference evidence="2 3" key="1">
    <citation type="journal article" date="2009" name="Appl. Environ. Microbiol.">
        <title>Genomic analysis of 'Elusimicrobium minutum,' the first cultivated representative of the phylum 'Elusimicrobia' (formerly termite group 1).</title>
        <authorList>
            <person name="Herlemann D.P.R."/>
            <person name="Geissinger O."/>
            <person name="Ikeda-Ohtsubo W."/>
            <person name="Kunin V."/>
            <person name="Sun H."/>
            <person name="Lapidus A."/>
            <person name="Hugenholtz P."/>
            <person name="Brune A."/>
        </authorList>
    </citation>
    <scope>NUCLEOTIDE SEQUENCE [LARGE SCALE GENOMIC DNA]</scope>
    <source>
        <strain evidence="2 3">Pei191</strain>
    </source>
</reference>
<evidence type="ECO:0000313" key="3">
    <source>
        <dbReference type="Proteomes" id="UP000001029"/>
    </source>
</evidence>
<organism evidence="2 3">
    <name type="scientific">Elusimicrobium minutum (strain Pei191)</name>
    <dbReference type="NCBI Taxonomy" id="445932"/>
    <lineage>
        <taxon>Bacteria</taxon>
        <taxon>Pseudomonadati</taxon>
        <taxon>Elusimicrobiota</taxon>
        <taxon>Elusimicrobia</taxon>
        <taxon>Elusimicrobiales</taxon>
        <taxon>Elusimicrobiaceae</taxon>
        <taxon>Elusimicrobium</taxon>
    </lineage>
</organism>
<feature type="chain" id="PRO_5002779786" evidence="1">
    <location>
        <begin position="20"/>
        <end position="110"/>
    </location>
</feature>
<dbReference type="Proteomes" id="UP000001029">
    <property type="component" value="Chromosome"/>
</dbReference>
<proteinExistence type="predicted"/>
<keyword evidence="1" id="KW-0732">Signal</keyword>
<evidence type="ECO:0000256" key="1">
    <source>
        <dbReference type="SAM" id="SignalP"/>
    </source>
</evidence>
<dbReference type="AlphaFoldDB" id="B2KC60"/>
<name>B2KC60_ELUMP</name>
<dbReference type="KEGG" id="emi:Emin_0632"/>